<evidence type="ECO:0000256" key="12">
    <source>
        <dbReference type="ARBA" id="ARBA00049954"/>
    </source>
</evidence>
<protein>
    <recommendedName>
        <fullName evidence="4 13">Homoserine kinase</fullName>
        <shortName evidence="13">HK</shortName>
        <shortName evidence="13">HSK</shortName>
        <ecNumber evidence="3 13">2.7.1.39</ecNumber>
    </recommendedName>
</protein>
<evidence type="ECO:0000256" key="1">
    <source>
        <dbReference type="ARBA" id="ARBA00005015"/>
    </source>
</evidence>
<dbReference type="InterPro" id="IPR006204">
    <property type="entry name" value="GHMP_kinase_N_dom"/>
</dbReference>
<evidence type="ECO:0000313" key="16">
    <source>
        <dbReference type="EMBL" id="KRQ86530.1"/>
    </source>
</evidence>
<dbReference type="Gene3D" id="3.30.70.890">
    <property type="entry name" value="GHMP kinase, C-terminal domain"/>
    <property type="match status" value="1"/>
</dbReference>
<dbReference type="GO" id="GO:0005737">
    <property type="term" value="C:cytoplasm"/>
    <property type="evidence" value="ECO:0007669"/>
    <property type="project" value="UniProtKB-SubCell"/>
</dbReference>
<comment type="pathway">
    <text evidence="1 13">Amino-acid biosynthesis; L-threonine biosynthesis; L-threonine from L-aspartate: step 4/5.</text>
</comment>
<feature type="binding site" evidence="13">
    <location>
        <begin position="82"/>
        <end position="92"/>
    </location>
    <ligand>
        <name>ATP</name>
        <dbReference type="ChEBI" id="CHEBI:30616"/>
    </ligand>
</feature>
<dbReference type="RefSeq" id="WP_057979064.1">
    <property type="nucleotide sequence ID" value="NZ_LKHP01000009.1"/>
</dbReference>
<dbReference type="PIRSF" id="PIRSF000676">
    <property type="entry name" value="Homoser_kin"/>
    <property type="match status" value="1"/>
</dbReference>
<dbReference type="SUPFAM" id="SSF55060">
    <property type="entry name" value="GHMP Kinase, C-terminal domain"/>
    <property type="match status" value="1"/>
</dbReference>
<dbReference type="InterPro" id="IPR014721">
    <property type="entry name" value="Ribsml_uS5_D2-typ_fold_subgr"/>
</dbReference>
<evidence type="ECO:0000256" key="3">
    <source>
        <dbReference type="ARBA" id="ARBA00012078"/>
    </source>
</evidence>
<keyword evidence="5 13" id="KW-0028">Amino-acid biosynthesis</keyword>
<evidence type="ECO:0000256" key="13">
    <source>
        <dbReference type="HAMAP-Rule" id="MF_00384"/>
    </source>
</evidence>
<evidence type="ECO:0000256" key="9">
    <source>
        <dbReference type="ARBA" id="ARBA00022777"/>
    </source>
</evidence>
<dbReference type="InterPro" id="IPR000870">
    <property type="entry name" value="Homoserine_kinase"/>
</dbReference>
<evidence type="ECO:0000259" key="14">
    <source>
        <dbReference type="Pfam" id="PF00288"/>
    </source>
</evidence>
<proteinExistence type="inferred from homology"/>
<dbReference type="GO" id="GO:0009088">
    <property type="term" value="P:threonine biosynthetic process"/>
    <property type="evidence" value="ECO:0007669"/>
    <property type="project" value="UniProtKB-UniRule"/>
</dbReference>
<dbReference type="InterPro" id="IPR006203">
    <property type="entry name" value="GHMP_knse_ATP-bd_CS"/>
</dbReference>
<keyword evidence="10 13" id="KW-0067">ATP-binding</keyword>
<dbReference type="NCBIfam" id="TIGR00191">
    <property type="entry name" value="thrB"/>
    <property type="match status" value="1"/>
</dbReference>
<dbReference type="SUPFAM" id="SSF54211">
    <property type="entry name" value="Ribosomal protein S5 domain 2-like"/>
    <property type="match status" value="1"/>
</dbReference>
<evidence type="ECO:0000256" key="2">
    <source>
        <dbReference type="ARBA" id="ARBA00007370"/>
    </source>
</evidence>
<evidence type="ECO:0000256" key="5">
    <source>
        <dbReference type="ARBA" id="ARBA00022605"/>
    </source>
</evidence>
<dbReference type="OrthoDB" id="9769912at2"/>
<comment type="catalytic activity">
    <reaction evidence="11 13">
        <text>L-homoserine + ATP = O-phospho-L-homoserine + ADP + H(+)</text>
        <dbReference type="Rhea" id="RHEA:13985"/>
        <dbReference type="ChEBI" id="CHEBI:15378"/>
        <dbReference type="ChEBI" id="CHEBI:30616"/>
        <dbReference type="ChEBI" id="CHEBI:57476"/>
        <dbReference type="ChEBI" id="CHEBI:57590"/>
        <dbReference type="ChEBI" id="CHEBI:456216"/>
        <dbReference type="EC" id="2.7.1.39"/>
    </reaction>
</comment>
<dbReference type="Gene3D" id="3.30.230.10">
    <property type="match status" value="1"/>
</dbReference>
<dbReference type="InterPro" id="IPR013750">
    <property type="entry name" value="GHMP_kinase_C_dom"/>
</dbReference>
<dbReference type="PANTHER" id="PTHR20861:SF1">
    <property type="entry name" value="HOMOSERINE KINASE"/>
    <property type="match status" value="1"/>
</dbReference>
<evidence type="ECO:0000256" key="6">
    <source>
        <dbReference type="ARBA" id="ARBA00022679"/>
    </source>
</evidence>
<reference evidence="16 17" key="1">
    <citation type="submission" date="2015-09" db="EMBL/GenBank/DDBJ databases">
        <title>Draft genome sequence of a Caloramator mitchellensis, a moderate thermophile from the Great Artesian Basin of Australia.</title>
        <authorList>
            <person name="Patel B.K."/>
        </authorList>
    </citation>
    <scope>NUCLEOTIDE SEQUENCE [LARGE SCALE GENOMIC DNA]</scope>
    <source>
        <strain evidence="16 17">VF08</strain>
    </source>
</reference>
<evidence type="ECO:0000259" key="15">
    <source>
        <dbReference type="Pfam" id="PF08544"/>
    </source>
</evidence>
<dbReference type="EMBL" id="LKHP01000009">
    <property type="protein sequence ID" value="KRQ86530.1"/>
    <property type="molecule type" value="Genomic_DNA"/>
</dbReference>
<name>A0A0R3K0Y2_CALMK</name>
<dbReference type="UniPathway" id="UPA00050">
    <property type="reaction ID" value="UER00064"/>
</dbReference>
<dbReference type="STRING" id="908809.ABG79_01739"/>
<gene>
    <name evidence="13 16" type="primary">thrB</name>
    <name evidence="16" type="ORF">ABG79_01739</name>
</gene>
<dbReference type="PROSITE" id="PS00627">
    <property type="entry name" value="GHMP_KINASES_ATP"/>
    <property type="match status" value="1"/>
</dbReference>
<dbReference type="AlphaFoldDB" id="A0A0R3K0Y2"/>
<evidence type="ECO:0000256" key="10">
    <source>
        <dbReference type="ARBA" id="ARBA00022840"/>
    </source>
</evidence>
<dbReference type="Pfam" id="PF08544">
    <property type="entry name" value="GHMP_kinases_C"/>
    <property type="match status" value="1"/>
</dbReference>
<dbReference type="EC" id="2.7.1.39" evidence="3 13"/>
<dbReference type="PATRIC" id="fig|908809.3.peg.1737"/>
<keyword evidence="17" id="KW-1185">Reference proteome</keyword>
<organism evidence="16 17">
    <name type="scientific">Caloramator mitchellensis</name>
    <dbReference type="NCBI Taxonomy" id="908809"/>
    <lineage>
        <taxon>Bacteria</taxon>
        <taxon>Bacillati</taxon>
        <taxon>Bacillota</taxon>
        <taxon>Clostridia</taxon>
        <taxon>Eubacteriales</taxon>
        <taxon>Clostridiaceae</taxon>
        <taxon>Caloramator</taxon>
    </lineage>
</organism>
<keyword evidence="6 13" id="KW-0808">Transferase</keyword>
<feature type="domain" description="GHMP kinase C-terminal" evidence="15">
    <location>
        <begin position="205"/>
        <end position="259"/>
    </location>
</feature>
<feature type="domain" description="GHMP kinase N-terminal" evidence="14">
    <location>
        <begin position="53"/>
        <end position="135"/>
    </location>
</feature>
<comment type="function">
    <text evidence="12 13">Catalyzes the ATP-dependent phosphorylation of L-homoserine to L-homoserine phosphate.</text>
</comment>
<keyword evidence="7 13" id="KW-0791">Threonine biosynthesis</keyword>
<keyword evidence="8 13" id="KW-0547">Nucleotide-binding</keyword>
<accession>A0A0R3K0Y2</accession>
<evidence type="ECO:0000256" key="7">
    <source>
        <dbReference type="ARBA" id="ARBA00022697"/>
    </source>
</evidence>
<comment type="caution">
    <text evidence="16">The sequence shown here is derived from an EMBL/GenBank/DDBJ whole genome shotgun (WGS) entry which is preliminary data.</text>
</comment>
<comment type="subcellular location">
    <subcellularLocation>
        <location evidence="13">Cytoplasm</location>
    </subcellularLocation>
</comment>
<evidence type="ECO:0000256" key="11">
    <source>
        <dbReference type="ARBA" id="ARBA00049375"/>
    </source>
</evidence>
<dbReference type="InterPro" id="IPR036554">
    <property type="entry name" value="GHMP_kinase_C_sf"/>
</dbReference>
<dbReference type="GO" id="GO:0005524">
    <property type="term" value="F:ATP binding"/>
    <property type="evidence" value="ECO:0007669"/>
    <property type="project" value="UniProtKB-UniRule"/>
</dbReference>
<keyword evidence="9 13" id="KW-0418">Kinase</keyword>
<dbReference type="Pfam" id="PF00288">
    <property type="entry name" value="GHMP_kinases_N"/>
    <property type="match status" value="1"/>
</dbReference>
<comment type="similarity">
    <text evidence="2 13">Belongs to the GHMP kinase family. Homoserine kinase subfamily.</text>
</comment>
<evidence type="ECO:0000313" key="17">
    <source>
        <dbReference type="Proteomes" id="UP000052015"/>
    </source>
</evidence>
<evidence type="ECO:0000256" key="8">
    <source>
        <dbReference type="ARBA" id="ARBA00022741"/>
    </source>
</evidence>
<dbReference type="GO" id="GO:0004413">
    <property type="term" value="F:homoserine kinase activity"/>
    <property type="evidence" value="ECO:0007669"/>
    <property type="project" value="UniProtKB-UniRule"/>
</dbReference>
<dbReference type="PANTHER" id="PTHR20861">
    <property type="entry name" value="HOMOSERINE/4-DIPHOSPHOCYTIDYL-2-C-METHYL-D-ERYTHRITOL KINASE"/>
    <property type="match status" value="1"/>
</dbReference>
<dbReference type="InterPro" id="IPR020568">
    <property type="entry name" value="Ribosomal_Su5_D2-typ_SF"/>
</dbReference>
<keyword evidence="13" id="KW-0963">Cytoplasm</keyword>
<dbReference type="Proteomes" id="UP000052015">
    <property type="component" value="Unassembled WGS sequence"/>
</dbReference>
<dbReference type="NCBIfam" id="NF002288">
    <property type="entry name" value="PRK01212.1-4"/>
    <property type="match status" value="1"/>
</dbReference>
<dbReference type="HAMAP" id="MF_00384">
    <property type="entry name" value="Homoser_kinase"/>
    <property type="match status" value="1"/>
</dbReference>
<dbReference type="PRINTS" id="PR00958">
    <property type="entry name" value="HOMSERKINASE"/>
</dbReference>
<evidence type="ECO:0000256" key="4">
    <source>
        <dbReference type="ARBA" id="ARBA00017858"/>
    </source>
</evidence>
<sequence>MIKVRVPATTANIGPGFDCLGIALNLYCYLEFEEIEEGLLIEECEDEYCDENNLIYQSMKKVFGMVNYKPKGIRIRIKSDIPISRGLGSSAACIVGGLVGANEISGGRLTKKELLDIANTIEGHPDNVTPAMFGGMTASVCENSKVYFTNMKVSDKFHFYALIPDFEVSTEKARSVLPKTINYKDAVYNIGRVSLLINALMNGDENLLKISCKDKLHEDYRKNLINDYDYIKSRSEELGSLAVFISGSGSTIMAVTGRDNNELEKDMSSLLKSLKDNWSIKKLKVDYEGVVIL</sequence>